<proteinExistence type="predicted"/>
<dbReference type="AlphaFoldDB" id="A0A1T2KXX3"/>
<name>A0A1T2KXX3_9GAMM</name>
<organism evidence="2 3">
    <name type="scientific">Solemya velesiana gill symbiont</name>
    <dbReference type="NCBI Taxonomy" id="1918948"/>
    <lineage>
        <taxon>Bacteria</taxon>
        <taxon>Pseudomonadati</taxon>
        <taxon>Pseudomonadota</taxon>
        <taxon>Gammaproteobacteria</taxon>
        <taxon>sulfur-oxidizing symbionts</taxon>
    </lineage>
</organism>
<dbReference type="OrthoDB" id="5566524at2"/>
<dbReference type="InterPro" id="IPR021241">
    <property type="entry name" value="CsiV"/>
</dbReference>
<accession>A0A1T2KXX3</accession>
<comment type="caution">
    <text evidence="2">The sequence shown here is derived from an EMBL/GenBank/DDBJ whole genome shotgun (WGS) entry which is preliminary data.</text>
</comment>
<keyword evidence="3" id="KW-1185">Reference proteome</keyword>
<feature type="region of interest" description="Disordered" evidence="1">
    <location>
        <begin position="264"/>
        <end position="287"/>
    </location>
</feature>
<dbReference type="Pfam" id="PF10972">
    <property type="entry name" value="CsiV"/>
    <property type="match status" value="1"/>
</dbReference>
<protein>
    <recommendedName>
        <fullName evidence="4">Peptidoglycan-binding protein CsiV</fullName>
    </recommendedName>
</protein>
<sequence>MKWLAETEKPVIEPYTFSSGQRKMNHQQTTLSQVSMRFTGLLSTLLVGLTFLGQTATAQESAVEESQQLYDVEIVIFSRQGAGAGSTESWPDDPGTPDWSNAVVLGNNDVSMVPGASLFELLPPEAHLLSAEKRQLRRSGGRLQSLTHIAWRQPGFPREQALPVYVRSAQKTDFDQPLMEGVVIISLGRYLHANLDLLLRPQYNIISSGEPPFDPGSTGHRFQGHRKMRSGELHYLDHPLMGALITIEKYEEPEPELMTEEMPIDVEAPAQEISTESPPVKSGATAQ</sequence>
<dbReference type="EMBL" id="MPRJ01000004">
    <property type="protein sequence ID" value="OOZ37683.1"/>
    <property type="molecule type" value="Genomic_DNA"/>
</dbReference>
<dbReference type="Proteomes" id="UP000190896">
    <property type="component" value="Unassembled WGS sequence"/>
</dbReference>
<evidence type="ECO:0000313" key="3">
    <source>
        <dbReference type="Proteomes" id="UP000190896"/>
    </source>
</evidence>
<gene>
    <name evidence="2" type="ORF">BOW51_01110</name>
</gene>
<evidence type="ECO:0008006" key="4">
    <source>
        <dbReference type="Google" id="ProtNLM"/>
    </source>
</evidence>
<evidence type="ECO:0000256" key="1">
    <source>
        <dbReference type="SAM" id="MobiDB-lite"/>
    </source>
</evidence>
<evidence type="ECO:0000313" key="2">
    <source>
        <dbReference type="EMBL" id="OOZ37683.1"/>
    </source>
</evidence>
<reference evidence="2 3" key="1">
    <citation type="submission" date="2016-11" db="EMBL/GenBank/DDBJ databases">
        <title>Mixed transmission modes and dynamic genome evolution in an obligate animal-bacterial symbiosis.</title>
        <authorList>
            <person name="Russell S.L."/>
            <person name="Corbett-Detig R.B."/>
            <person name="Cavanaugh C.M."/>
        </authorList>
    </citation>
    <scope>NUCLEOTIDE SEQUENCE [LARGE SCALE GENOMIC DNA]</scope>
    <source>
        <strain evidence="2">Se-Cadez</strain>
    </source>
</reference>